<protein>
    <submittedName>
        <fullName evidence="1">Uncharacterized protein</fullName>
    </submittedName>
</protein>
<proteinExistence type="predicted"/>
<evidence type="ECO:0000313" key="1">
    <source>
        <dbReference type="EMBL" id="GAA5169656.1"/>
    </source>
</evidence>
<reference evidence="2" key="1">
    <citation type="journal article" date="2019" name="Int. J. Syst. Evol. Microbiol.">
        <title>The Global Catalogue of Microorganisms (GCM) 10K type strain sequencing project: providing services to taxonomists for standard genome sequencing and annotation.</title>
        <authorList>
            <consortium name="The Broad Institute Genomics Platform"/>
            <consortium name="The Broad Institute Genome Sequencing Center for Infectious Disease"/>
            <person name="Wu L."/>
            <person name="Ma J."/>
        </authorList>
    </citation>
    <scope>NUCLEOTIDE SEQUENCE [LARGE SCALE GENOMIC DNA]</scope>
    <source>
        <strain evidence="2">JCM 18715</strain>
    </source>
</reference>
<gene>
    <name evidence="1" type="ORF">GCM10025770_31440</name>
</gene>
<organism evidence="1 2">
    <name type="scientific">Viridibacterium curvum</name>
    <dbReference type="NCBI Taxonomy" id="1101404"/>
    <lineage>
        <taxon>Bacteria</taxon>
        <taxon>Pseudomonadati</taxon>
        <taxon>Pseudomonadota</taxon>
        <taxon>Betaproteobacteria</taxon>
        <taxon>Rhodocyclales</taxon>
        <taxon>Rhodocyclaceae</taxon>
        <taxon>Viridibacterium</taxon>
    </lineage>
</organism>
<accession>A0ABP9QZV8</accession>
<dbReference type="RefSeq" id="WP_345534055.1">
    <property type="nucleotide sequence ID" value="NZ_BAABLD010000015.1"/>
</dbReference>
<sequence length="64" mass="6534">MPDRTGALPADALLLDELATLDDAALLACDDVALDDALLLDCDDATDEAVLDEEALPAHAAAVS</sequence>
<evidence type="ECO:0000313" key="2">
    <source>
        <dbReference type="Proteomes" id="UP001500547"/>
    </source>
</evidence>
<comment type="caution">
    <text evidence="1">The sequence shown here is derived from an EMBL/GenBank/DDBJ whole genome shotgun (WGS) entry which is preliminary data.</text>
</comment>
<dbReference type="EMBL" id="BAABLD010000015">
    <property type="protein sequence ID" value="GAA5169656.1"/>
    <property type="molecule type" value="Genomic_DNA"/>
</dbReference>
<dbReference type="Proteomes" id="UP001500547">
    <property type="component" value="Unassembled WGS sequence"/>
</dbReference>
<keyword evidence="2" id="KW-1185">Reference proteome</keyword>
<name>A0ABP9QZV8_9RHOO</name>